<proteinExistence type="predicted"/>
<dbReference type="EMBL" id="BK015022">
    <property type="protein sequence ID" value="DAD87575.1"/>
    <property type="molecule type" value="Genomic_DNA"/>
</dbReference>
<organism evidence="1">
    <name type="scientific">Siphoviridae sp. ctAUQ2</name>
    <dbReference type="NCBI Taxonomy" id="2826182"/>
    <lineage>
        <taxon>Viruses</taxon>
        <taxon>Duplodnaviria</taxon>
        <taxon>Heunggongvirae</taxon>
        <taxon>Uroviricota</taxon>
        <taxon>Caudoviricetes</taxon>
    </lineage>
</organism>
<accession>A0A8S5MZM1</accession>
<evidence type="ECO:0000313" key="1">
    <source>
        <dbReference type="EMBL" id="DAD87575.1"/>
    </source>
</evidence>
<name>A0A8S5MZM1_9CAUD</name>
<reference evidence="1" key="1">
    <citation type="journal article" date="2021" name="Proc. Natl. Acad. Sci. U.S.A.">
        <title>A Catalog of Tens of Thousands of Viruses from Human Metagenomes Reveals Hidden Associations with Chronic Diseases.</title>
        <authorList>
            <person name="Tisza M.J."/>
            <person name="Buck C.B."/>
        </authorList>
    </citation>
    <scope>NUCLEOTIDE SEQUENCE</scope>
    <source>
        <strain evidence="1">CtAUQ2</strain>
    </source>
</reference>
<protein>
    <submittedName>
        <fullName evidence="1">Uncharacterized protein</fullName>
    </submittedName>
</protein>
<sequence length="71" mass="8465">MLCSLLLYRNKGKHKVTQQKALNLSKFYNKFVKFSGWANCIKFTPKACVMVRYGKSEFCTHYDFINLMFHF</sequence>